<reference evidence="2" key="1">
    <citation type="submission" date="2022-09" db="EMBL/GenBank/DDBJ databases">
        <title>Isolation and characterization of 3-chlorobenzoate degrading bacteria from soils in Shizuoka.</title>
        <authorList>
            <person name="Ifat A."/>
            <person name="Ogawa N."/>
            <person name="Kimbara K."/>
            <person name="Moriuchi R."/>
            <person name="Dohra H."/>
            <person name="Shintani M."/>
        </authorList>
    </citation>
    <scope>NUCLEOTIDE SEQUENCE</scope>
    <source>
        <strain evidence="2">19CS4-2</strain>
    </source>
</reference>
<evidence type="ECO:0000313" key="3">
    <source>
        <dbReference type="Proteomes" id="UP001055111"/>
    </source>
</evidence>
<proteinExistence type="predicted"/>
<name>A0AA37I560_9BURK</name>
<evidence type="ECO:0000256" key="1">
    <source>
        <dbReference type="SAM" id="MobiDB-lite"/>
    </source>
</evidence>
<sequence length="77" mass="8894">MTPMNQERIRLAGELGRFVQRYGRNAHAGHDSNDRRHDQKVEKAMRRPCPEELSELLSDVPGEAERRGPWTVILRGD</sequence>
<organism evidence="2 3">
    <name type="scientific">Caballeronia novacaledonica</name>
    <dbReference type="NCBI Taxonomy" id="1544861"/>
    <lineage>
        <taxon>Bacteria</taxon>
        <taxon>Pseudomonadati</taxon>
        <taxon>Pseudomonadota</taxon>
        <taxon>Betaproteobacteria</taxon>
        <taxon>Burkholderiales</taxon>
        <taxon>Burkholderiaceae</taxon>
        <taxon>Caballeronia</taxon>
    </lineage>
</organism>
<gene>
    <name evidence="2" type="ORF">CBA19CS42_04210</name>
</gene>
<dbReference type="Proteomes" id="UP001055111">
    <property type="component" value="Unassembled WGS sequence"/>
</dbReference>
<accession>A0AA37I560</accession>
<protein>
    <submittedName>
        <fullName evidence="2">Uncharacterized protein</fullName>
    </submittedName>
</protein>
<feature type="compositionally biased region" description="Basic and acidic residues" evidence="1">
    <location>
        <begin position="28"/>
        <end position="49"/>
    </location>
</feature>
<dbReference type="EMBL" id="BPUS01000001">
    <property type="protein sequence ID" value="GJH23680.1"/>
    <property type="molecule type" value="Genomic_DNA"/>
</dbReference>
<evidence type="ECO:0000313" key="2">
    <source>
        <dbReference type="EMBL" id="GJH23680.1"/>
    </source>
</evidence>
<dbReference type="RefSeq" id="WP_238210050.1">
    <property type="nucleotide sequence ID" value="NZ_BPUS01000001.1"/>
</dbReference>
<feature type="region of interest" description="Disordered" evidence="1">
    <location>
        <begin position="23"/>
        <end position="49"/>
    </location>
</feature>
<dbReference type="AlphaFoldDB" id="A0AA37I560"/>
<comment type="caution">
    <text evidence="2">The sequence shown here is derived from an EMBL/GenBank/DDBJ whole genome shotgun (WGS) entry which is preliminary data.</text>
</comment>